<evidence type="ECO:0000256" key="3">
    <source>
        <dbReference type="ARBA" id="ARBA00022679"/>
    </source>
</evidence>
<dbReference type="InterPro" id="IPR050390">
    <property type="entry name" value="C5-Methyltransferase"/>
</dbReference>
<dbReference type="AlphaFoldDB" id="A0AAE0IU72"/>
<evidence type="ECO:0000256" key="6">
    <source>
        <dbReference type="RuleBase" id="RU000416"/>
    </source>
</evidence>
<dbReference type="InterPro" id="IPR001525">
    <property type="entry name" value="C5_MeTfrase"/>
</dbReference>
<evidence type="ECO:0000256" key="1">
    <source>
        <dbReference type="ARBA" id="ARBA00011975"/>
    </source>
</evidence>
<keyword evidence="3 5" id="KW-0808">Transferase</keyword>
<dbReference type="Proteomes" id="UP001283341">
    <property type="component" value="Unassembled WGS sequence"/>
</dbReference>
<dbReference type="Gene3D" id="3.40.50.150">
    <property type="entry name" value="Vaccinia Virus protein VP39"/>
    <property type="match status" value="1"/>
</dbReference>
<gene>
    <name evidence="8" type="ORF">B0H66DRAFT_528353</name>
</gene>
<keyword evidence="2 5" id="KW-0489">Methyltransferase</keyword>
<feature type="region of interest" description="Disordered" evidence="7">
    <location>
        <begin position="675"/>
        <end position="711"/>
    </location>
</feature>
<sequence length="741" mass="84008">MEYVKTVPQSWPGSKTLRMSKWPAVAQSARFRCLQLHQDLARDTRTASSNHFVGRPSRILSDSVASIMAELWEPSANSAYSHQREEDGLARDLAEIIDLTGEYRHTRSRFVLAPTPPQIPPTQKEFLEEYTCHDGLVLKSGMTVQLKKSHGRYHARFLKIHSIVRDVAGTQPIFRGCLYTRARLLQGMFPKKTNEVVMVADIKATDPRPWKEQSLVDFSPRLVRRPRDMRTTNAPFQQFRSILGHNDPDKTGSLVCRFRFLRYFTENGKQCEWVITRIGEDEADLPFRLNNKDISTEWRGPTRRGGSYVPHEHAIPPDQQYSAGDVFAGAGGVSRGMQMAGAHVVFAVDHWEHATASLQRNFQLADIHDMDVHEFVTKRDLQYRVDLLHLSPPCQVWSPAHTQAGCNDEANEAALFACTSVIQNTRPRLFTLEQTFGILHQQFEEHFHALVHGFTDHGYSVRWKVVNLATYGLPQPRKRLIMIGAGPGEKLPDFPPPTHGTETKPFVTVRQALAPLARLKHHPYHQPTRVMFGTPKQPWNADQPLRNTITTGGGKYNWFWDGTREFTVLEFAVLQGFPVGHHFSGMKTHILKQIGNAFAPSVVEVLYRHLIKSLDQQDGIVRQPQSRTQERTSVRQDSPIVVLDEDDIDIADQQGTPPLVVLDDDDDDDQMMDIDDVGYDPLPEDVDMDRDDRSDTETIWGSSYSPGPPQAVVDYEDLVIDLTLETAPPPPSRHSPIEIID</sequence>
<evidence type="ECO:0000256" key="5">
    <source>
        <dbReference type="PROSITE-ProRule" id="PRU01016"/>
    </source>
</evidence>
<dbReference type="EC" id="2.1.1.37" evidence="1"/>
<evidence type="ECO:0000313" key="9">
    <source>
        <dbReference type="Proteomes" id="UP001283341"/>
    </source>
</evidence>
<evidence type="ECO:0000256" key="2">
    <source>
        <dbReference type="ARBA" id="ARBA00022603"/>
    </source>
</evidence>
<evidence type="ECO:0000313" key="8">
    <source>
        <dbReference type="EMBL" id="KAK3331017.1"/>
    </source>
</evidence>
<accession>A0AAE0IU72</accession>
<protein>
    <recommendedName>
        <fullName evidence="1">DNA (cytosine-5-)-methyltransferase</fullName>
        <ecNumber evidence="1">2.1.1.37</ecNumber>
    </recommendedName>
</protein>
<dbReference type="InterPro" id="IPR029063">
    <property type="entry name" value="SAM-dependent_MTases_sf"/>
</dbReference>
<dbReference type="PROSITE" id="PS51679">
    <property type="entry name" value="SAM_MT_C5"/>
    <property type="match status" value="1"/>
</dbReference>
<dbReference type="GO" id="GO:0003677">
    <property type="term" value="F:DNA binding"/>
    <property type="evidence" value="ECO:0007669"/>
    <property type="project" value="TreeGrafter"/>
</dbReference>
<dbReference type="Gene3D" id="3.90.120.10">
    <property type="entry name" value="DNA Methylase, subunit A, domain 2"/>
    <property type="match status" value="1"/>
</dbReference>
<comment type="caution">
    <text evidence="8">The sequence shown here is derived from an EMBL/GenBank/DDBJ whole genome shotgun (WGS) entry which is preliminary data.</text>
</comment>
<organism evidence="8 9">
    <name type="scientific">Apodospora peruviana</name>
    <dbReference type="NCBI Taxonomy" id="516989"/>
    <lineage>
        <taxon>Eukaryota</taxon>
        <taxon>Fungi</taxon>
        <taxon>Dikarya</taxon>
        <taxon>Ascomycota</taxon>
        <taxon>Pezizomycotina</taxon>
        <taxon>Sordariomycetes</taxon>
        <taxon>Sordariomycetidae</taxon>
        <taxon>Sordariales</taxon>
        <taxon>Lasiosphaeriaceae</taxon>
        <taxon>Apodospora</taxon>
    </lineage>
</organism>
<feature type="compositionally biased region" description="Acidic residues" evidence="7">
    <location>
        <begin position="675"/>
        <end position="689"/>
    </location>
</feature>
<comment type="similarity">
    <text evidence="5 6">Belongs to the class I-like SAM-binding methyltransferase superfamily. C5-methyltransferase family.</text>
</comment>
<evidence type="ECO:0000256" key="7">
    <source>
        <dbReference type="SAM" id="MobiDB-lite"/>
    </source>
</evidence>
<keyword evidence="4 5" id="KW-0949">S-adenosyl-L-methionine</keyword>
<dbReference type="NCBIfam" id="TIGR00675">
    <property type="entry name" value="dcm"/>
    <property type="match status" value="1"/>
</dbReference>
<keyword evidence="9" id="KW-1185">Reference proteome</keyword>
<dbReference type="PANTHER" id="PTHR10629">
    <property type="entry name" value="CYTOSINE-SPECIFIC METHYLTRANSFERASE"/>
    <property type="match status" value="1"/>
</dbReference>
<dbReference type="PRINTS" id="PR00105">
    <property type="entry name" value="C5METTRFRASE"/>
</dbReference>
<evidence type="ECO:0000256" key="4">
    <source>
        <dbReference type="ARBA" id="ARBA00022691"/>
    </source>
</evidence>
<name>A0AAE0IU72_9PEZI</name>
<dbReference type="PANTHER" id="PTHR10629:SF52">
    <property type="entry name" value="DNA (CYTOSINE-5)-METHYLTRANSFERASE 1"/>
    <property type="match status" value="1"/>
</dbReference>
<dbReference type="GO" id="GO:0032259">
    <property type="term" value="P:methylation"/>
    <property type="evidence" value="ECO:0007669"/>
    <property type="project" value="UniProtKB-KW"/>
</dbReference>
<dbReference type="PROSITE" id="PS00095">
    <property type="entry name" value="C5_MTASE_2"/>
    <property type="match status" value="1"/>
</dbReference>
<dbReference type="GO" id="GO:0003886">
    <property type="term" value="F:DNA (cytosine-5-)-methyltransferase activity"/>
    <property type="evidence" value="ECO:0007669"/>
    <property type="project" value="UniProtKB-EC"/>
</dbReference>
<dbReference type="EMBL" id="JAUEDM010000001">
    <property type="protein sequence ID" value="KAK3331017.1"/>
    <property type="molecule type" value="Genomic_DNA"/>
</dbReference>
<dbReference type="InterPro" id="IPR031303">
    <property type="entry name" value="C5_meth_CS"/>
</dbReference>
<feature type="active site" evidence="5">
    <location>
        <position position="394"/>
    </location>
</feature>
<dbReference type="Pfam" id="PF00145">
    <property type="entry name" value="DNA_methylase"/>
    <property type="match status" value="2"/>
</dbReference>
<proteinExistence type="inferred from homology"/>
<dbReference type="SUPFAM" id="SSF53335">
    <property type="entry name" value="S-adenosyl-L-methionine-dependent methyltransferases"/>
    <property type="match status" value="1"/>
</dbReference>
<reference evidence="8" key="1">
    <citation type="journal article" date="2023" name="Mol. Phylogenet. Evol.">
        <title>Genome-scale phylogeny and comparative genomics of the fungal order Sordariales.</title>
        <authorList>
            <person name="Hensen N."/>
            <person name="Bonometti L."/>
            <person name="Westerberg I."/>
            <person name="Brannstrom I.O."/>
            <person name="Guillou S."/>
            <person name="Cros-Aarteil S."/>
            <person name="Calhoun S."/>
            <person name="Haridas S."/>
            <person name="Kuo A."/>
            <person name="Mondo S."/>
            <person name="Pangilinan J."/>
            <person name="Riley R."/>
            <person name="LaButti K."/>
            <person name="Andreopoulos B."/>
            <person name="Lipzen A."/>
            <person name="Chen C."/>
            <person name="Yan M."/>
            <person name="Daum C."/>
            <person name="Ng V."/>
            <person name="Clum A."/>
            <person name="Steindorff A."/>
            <person name="Ohm R.A."/>
            <person name="Martin F."/>
            <person name="Silar P."/>
            <person name="Natvig D.O."/>
            <person name="Lalanne C."/>
            <person name="Gautier V."/>
            <person name="Ament-Velasquez S.L."/>
            <person name="Kruys A."/>
            <person name="Hutchinson M.I."/>
            <person name="Powell A.J."/>
            <person name="Barry K."/>
            <person name="Miller A.N."/>
            <person name="Grigoriev I.V."/>
            <person name="Debuchy R."/>
            <person name="Gladieux P."/>
            <person name="Hiltunen Thoren M."/>
            <person name="Johannesson H."/>
        </authorList>
    </citation>
    <scope>NUCLEOTIDE SEQUENCE</scope>
    <source>
        <strain evidence="8">CBS 118394</strain>
    </source>
</reference>
<dbReference type="GO" id="GO:0005634">
    <property type="term" value="C:nucleus"/>
    <property type="evidence" value="ECO:0007669"/>
    <property type="project" value="TreeGrafter"/>
</dbReference>
<dbReference type="GO" id="GO:0044027">
    <property type="term" value="P:negative regulation of gene expression via chromosomal CpG island methylation"/>
    <property type="evidence" value="ECO:0007669"/>
    <property type="project" value="TreeGrafter"/>
</dbReference>
<reference evidence="8" key="2">
    <citation type="submission" date="2023-06" db="EMBL/GenBank/DDBJ databases">
        <authorList>
            <consortium name="Lawrence Berkeley National Laboratory"/>
            <person name="Haridas S."/>
            <person name="Hensen N."/>
            <person name="Bonometti L."/>
            <person name="Westerberg I."/>
            <person name="Brannstrom I.O."/>
            <person name="Guillou S."/>
            <person name="Cros-Aarteil S."/>
            <person name="Calhoun S."/>
            <person name="Kuo A."/>
            <person name="Mondo S."/>
            <person name="Pangilinan J."/>
            <person name="Riley R."/>
            <person name="Labutti K."/>
            <person name="Andreopoulos B."/>
            <person name="Lipzen A."/>
            <person name="Chen C."/>
            <person name="Yanf M."/>
            <person name="Daum C."/>
            <person name="Ng V."/>
            <person name="Clum A."/>
            <person name="Steindorff A."/>
            <person name="Ohm R."/>
            <person name="Martin F."/>
            <person name="Silar P."/>
            <person name="Natvig D."/>
            <person name="Lalanne C."/>
            <person name="Gautier V."/>
            <person name="Ament-Velasquez S.L."/>
            <person name="Kruys A."/>
            <person name="Hutchinson M.I."/>
            <person name="Powell A.J."/>
            <person name="Barry K."/>
            <person name="Miller A.N."/>
            <person name="Grigoriev I.V."/>
            <person name="Debuchy R."/>
            <person name="Gladieux P."/>
            <person name="Thoren M.H."/>
            <person name="Johannesson H."/>
        </authorList>
    </citation>
    <scope>NUCLEOTIDE SEQUENCE</scope>
    <source>
        <strain evidence="8">CBS 118394</strain>
    </source>
</reference>